<evidence type="ECO:0008006" key="3">
    <source>
        <dbReference type="Google" id="ProtNLM"/>
    </source>
</evidence>
<reference evidence="1 2" key="1">
    <citation type="submission" date="2016-10" db="EMBL/GenBank/DDBJ databases">
        <authorList>
            <person name="de Groot N.N."/>
        </authorList>
    </citation>
    <scope>NUCLEOTIDE SEQUENCE [LARGE SCALE GENOMIC DNA]</scope>
    <source>
        <strain evidence="1 2">DSM 23399</strain>
    </source>
</reference>
<dbReference type="Proteomes" id="UP000198790">
    <property type="component" value="Unassembled WGS sequence"/>
</dbReference>
<evidence type="ECO:0000313" key="2">
    <source>
        <dbReference type="Proteomes" id="UP000198790"/>
    </source>
</evidence>
<accession>A0A1I0YWK5</accession>
<dbReference type="AlphaFoldDB" id="A0A1I0YWK5"/>
<dbReference type="RefSeq" id="WP_092896171.1">
    <property type="nucleotide sequence ID" value="NZ_FOKK01000005.1"/>
</dbReference>
<keyword evidence="2" id="KW-1185">Reference proteome</keyword>
<name>A0A1I0YWK5_9BACT</name>
<gene>
    <name evidence="1" type="ORF">SAMN04489723_105108</name>
</gene>
<sequence length="156" mass="17999">MISLLKKIHSFFRTQHIEIEGTWHGLYWYNESDSELLNSKRIGFNAQISNTSGTNNFVGIIKESKDGVPENAAISGSIKGMMIQFSKKYQNYYEVDHLGNRTIYEGTQFIFYAGKYNNSKNEYTGSWKTSTVYKYANGEKNIEDTLGHWKMSRSSF</sequence>
<dbReference type="STRING" id="237018.SAMN04489723_105108"/>
<proteinExistence type="predicted"/>
<dbReference type="OrthoDB" id="981582at2"/>
<organism evidence="1 2">
    <name type="scientific">Algoriphagus aquimarinus</name>
    <dbReference type="NCBI Taxonomy" id="237018"/>
    <lineage>
        <taxon>Bacteria</taxon>
        <taxon>Pseudomonadati</taxon>
        <taxon>Bacteroidota</taxon>
        <taxon>Cytophagia</taxon>
        <taxon>Cytophagales</taxon>
        <taxon>Cyclobacteriaceae</taxon>
        <taxon>Algoriphagus</taxon>
    </lineage>
</organism>
<evidence type="ECO:0000313" key="1">
    <source>
        <dbReference type="EMBL" id="SFB17661.1"/>
    </source>
</evidence>
<dbReference type="EMBL" id="FOKK01000005">
    <property type="protein sequence ID" value="SFB17661.1"/>
    <property type="molecule type" value="Genomic_DNA"/>
</dbReference>
<protein>
    <recommendedName>
        <fullName evidence="3">DUF1579 domain-containing protein</fullName>
    </recommendedName>
</protein>